<proteinExistence type="predicted"/>
<sequence>MEICGRSATGGLRRARRIKSPRNLHQSSKRGADAQSDALGMKTLMITTGGAAIAAAAALTLAPAASAVPLEGSPADVVVSSLEARGFNVQVNGAVSSSLSRCTVTSINGLRGTEADGVPINRDVATTVFVSVDCLH</sequence>
<protein>
    <submittedName>
        <fullName evidence="1">Uncharacterized protein</fullName>
    </submittedName>
</protein>
<reference evidence="1" key="1">
    <citation type="submission" date="2016-03" db="EMBL/GenBank/DDBJ databases">
        <authorList>
            <person name="Ploux O."/>
        </authorList>
    </citation>
    <scope>NUCLEOTIDE SEQUENCE</scope>
    <source>
        <strain evidence="1">UC10</strain>
    </source>
</reference>
<dbReference type="EMBL" id="FLQS01000056">
    <property type="protein sequence ID" value="SBS78629.1"/>
    <property type="molecule type" value="Genomic_DNA"/>
</dbReference>
<accession>A0A1Y5PMR3</accession>
<gene>
    <name evidence="1" type="ORF">MHPYR_60117</name>
</gene>
<evidence type="ECO:0000313" key="1">
    <source>
        <dbReference type="EMBL" id="SBS78629.1"/>
    </source>
</evidence>
<organism evidence="1">
    <name type="scientific">uncultured Mycobacterium sp</name>
    <dbReference type="NCBI Taxonomy" id="171292"/>
    <lineage>
        <taxon>Bacteria</taxon>
        <taxon>Bacillati</taxon>
        <taxon>Actinomycetota</taxon>
        <taxon>Actinomycetes</taxon>
        <taxon>Mycobacteriales</taxon>
        <taxon>Mycobacteriaceae</taxon>
        <taxon>Mycobacterium</taxon>
        <taxon>environmental samples</taxon>
    </lineage>
</organism>
<name>A0A1Y5PMR3_9MYCO</name>
<dbReference type="AlphaFoldDB" id="A0A1Y5PMR3"/>